<gene>
    <name evidence="1" type="ORF">OS493_027721</name>
</gene>
<proteinExistence type="predicted"/>
<dbReference type="EMBL" id="MU826375">
    <property type="protein sequence ID" value="KAJ7377643.1"/>
    <property type="molecule type" value="Genomic_DNA"/>
</dbReference>
<evidence type="ECO:0000313" key="2">
    <source>
        <dbReference type="Proteomes" id="UP001163046"/>
    </source>
</evidence>
<dbReference type="Proteomes" id="UP001163046">
    <property type="component" value="Unassembled WGS sequence"/>
</dbReference>
<organism evidence="1 2">
    <name type="scientific">Desmophyllum pertusum</name>
    <dbReference type="NCBI Taxonomy" id="174260"/>
    <lineage>
        <taxon>Eukaryota</taxon>
        <taxon>Metazoa</taxon>
        <taxon>Cnidaria</taxon>
        <taxon>Anthozoa</taxon>
        <taxon>Hexacorallia</taxon>
        <taxon>Scleractinia</taxon>
        <taxon>Caryophylliina</taxon>
        <taxon>Caryophylliidae</taxon>
        <taxon>Desmophyllum</taxon>
    </lineage>
</organism>
<comment type="caution">
    <text evidence="1">The sequence shown here is derived from an EMBL/GenBank/DDBJ whole genome shotgun (WGS) entry which is preliminary data.</text>
</comment>
<evidence type="ECO:0000313" key="1">
    <source>
        <dbReference type="EMBL" id="KAJ7377643.1"/>
    </source>
</evidence>
<name>A0A9W9Z9J9_9CNID</name>
<sequence>MVFGIASGYAATAIGYISPSDECVVPQWLFKRKQPVGFSSLPVVHLGNGIESRQVVEAWIGSGLSVHAGKGQQGAADGQCNFFAEFSQPYGICCEALGTAKVTNGNQRVQYPQQDHQIVRADVLNSAHTSSLRALEVLNRKMHADAINSASLLTLVVESLHATTQDANKPST</sequence>
<keyword evidence="2" id="KW-1185">Reference proteome</keyword>
<accession>A0A9W9Z9J9</accession>
<protein>
    <submittedName>
        <fullName evidence="1">Uncharacterized protein</fullName>
    </submittedName>
</protein>
<dbReference type="AlphaFoldDB" id="A0A9W9Z9J9"/>
<reference evidence="1" key="1">
    <citation type="submission" date="2023-01" db="EMBL/GenBank/DDBJ databases">
        <title>Genome assembly of the deep-sea coral Lophelia pertusa.</title>
        <authorList>
            <person name="Herrera S."/>
            <person name="Cordes E."/>
        </authorList>
    </citation>
    <scope>NUCLEOTIDE SEQUENCE</scope>
    <source>
        <strain evidence="1">USNM1676648</strain>
        <tissue evidence="1">Polyp</tissue>
    </source>
</reference>